<proteinExistence type="predicted"/>
<keyword evidence="2" id="KW-0813">Transport</keyword>
<dbReference type="InterPro" id="IPR013244">
    <property type="entry name" value="Sec39_domain"/>
</dbReference>
<name>A0A1X2HQD8_SYNRA</name>
<evidence type="ECO:0000313" key="6">
    <source>
        <dbReference type="EMBL" id="ORZ01539.1"/>
    </source>
</evidence>
<protein>
    <submittedName>
        <fullName evidence="6">Secretory pathway protein Sec39-domain-containing protein</fullName>
    </submittedName>
</protein>
<sequence>MDSSTPRDFLTQLEHGNYQAALTIGRRLHFDTDVVYKKHWLQSVQEGHPDLDLLEHVQNDDAFVVYQCLVTVFSDPDLQRSLLGLGQSRTQGKEQEVWLQCQSYLQDYLDRLNTLVDITNYSIEAYSSFRDADLVSVAKQYARKGNAAALRLLFDRHDALLGPHRLAILSAIPATADPAAYDLPRASDYDPDEIRRWYLDHSRTADQMGLCSQALAWVRYAQAMGVSGIEEEAITLDWLCKYVYSTGDIDVSWDNFDALEPQRVLEGLLSKTNASSVVEDMRALALPWLQLCVRRQKQDRPEQLLYDWILRYADLASCTVILENSKPTLSHEDRIIQDDEDVARMALAVIYASKAENAVNDFVRIFECLPIFDTWEAGEQAEGEQTSIAPLFPESGECADLFKALQSVGPHGLTQMMDTLQVHLGTAETLSRYHANVPMQWYLTEHSLETKQRLCTRMASQAAGGVETGGRQFDSDNDWRELLDDMMQLRGEDDGVKGIFAELDQAEIFETFFSSLLRCGRFQLAKDLMAGPNRNKKLDIGRAEELVVNAEQEFFDNATSGNMYTGNLKLALECLKILPPTDMVNEERDLIEATHTLISEYHVMDRPGIELMPIQVRQSTNRLELISKLVNTQRGIYRQPDRVFELAKKLGYQDDALAKVRVMAMLAAAALVDEEYDTSYTLCRATVEEATALQASSGKKMRTEEINQAAWQVCYNLGKVEAYEDYARRLDVLAMAMTLTPVEHLHDVLSVWRKLNEAHPTSTAQLQLSLLRQQQRQQQESATAAQSGGGLHGLLETARRQQWRLGGLLHGPGGEDSHTTKRKRDQLRDMVGGWLF</sequence>
<dbReference type="Proteomes" id="UP000242180">
    <property type="component" value="Unassembled WGS sequence"/>
</dbReference>
<evidence type="ECO:0000256" key="4">
    <source>
        <dbReference type="ARBA" id="ARBA00022927"/>
    </source>
</evidence>
<evidence type="ECO:0000256" key="3">
    <source>
        <dbReference type="ARBA" id="ARBA00022824"/>
    </source>
</evidence>
<dbReference type="GO" id="GO:0006890">
    <property type="term" value="P:retrograde vesicle-mediated transport, Golgi to endoplasmic reticulum"/>
    <property type="evidence" value="ECO:0007669"/>
    <property type="project" value="InterPro"/>
</dbReference>
<comment type="subcellular location">
    <subcellularLocation>
        <location evidence="1">Endoplasmic reticulum</location>
    </subcellularLocation>
</comment>
<dbReference type="Pfam" id="PF08314">
    <property type="entry name" value="Sec39"/>
    <property type="match status" value="1"/>
</dbReference>
<reference evidence="6 7" key="1">
    <citation type="submission" date="2016-07" db="EMBL/GenBank/DDBJ databases">
        <title>Pervasive Adenine N6-methylation of Active Genes in Fungi.</title>
        <authorList>
            <consortium name="DOE Joint Genome Institute"/>
            <person name="Mondo S.J."/>
            <person name="Dannebaum R.O."/>
            <person name="Kuo R.C."/>
            <person name="Labutti K."/>
            <person name="Haridas S."/>
            <person name="Kuo A."/>
            <person name="Salamov A."/>
            <person name="Ahrendt S.R."/>
            <person name="Lipzen A."/>
            <person name="Sullivan W."/>
            <person name="Andreopoulos W.B."/>
            <person name="Clum A."/>
            <person name="Lindquist E."/>
            <person name="Daum C."/>
            <person name="Ramamoorthy G.K."/>
            <person name="Gryganskyi A."/>
            <person name="Culley D."/>
            <person name="Magnuson J.K."/>
            <person name="James T.Y."/>
            <person name="O'Malley M.A."/>
            <person name="Stajich J.E."/>
            <person name="Spatafora J.W."/>
            <person name="Visel A."/>
            <person name="Grigoriev I.V."/>
        </authorList>
    </citation>
    <scope>NUCLEOTIDE SEQUENCE [LARGE SCALE GENOMIC DNA]</scope>
    <source>
        <strain evidence="6 7">NRRL 2496</strain>
    </source>
</reference>
<dbReference type="OMA" id="CIYANER"/>
<organism evidence="6 7">
    <name type="scientific">Syncephalastrum racemosum</name>
    <name type="common">Filamentous fungus</name>
    <dbReference type="NCBI Taxonomy" id="13706"/>
    <lineage>
        <taxon>Eukaryota</taxon>
        <taxon>Fungi</taxon>
        <taxon>Fungi incertae sedis</taxon>
        <taxon>Mucoromycota</taxon>
        <taxon>Mucoromycotina</taxon>
        <taxon>Mucoromycetes</taxon>
        <taxon>Mucorales</taxon>
        <taxon>Syncephalastraceae</taxon>
        <taxon>Syncephalastrum</taxon>
    </lineage>
</organism>
<dbReference type="GO" id="GO:0000149">
    <property type="term" value="F:SNARE binding"/>
    <property type="evidence" value="ECO:0007669"/>
    <property type="project" value="TreeGrafter"/>
</dbReference>
<dbReference type="PANTHER" id="PTHR15922">
    <property type="entry name" value="NEUROBLASTOMA-AMPLIFIED SEQUENCE"/>
    <property type="match status" value="1"/>
</dbReference>
<evidence type="ECO:0000313" key="7">
    <source>
        <dbReference type="Proteomes" id="UP000242180"/>
    </source>
</evidence>
<feature type="domain" description="Sec39" evidence="5">
    <location>
        <begin position="190"/>
        <end position="774"/>
    </location>
</feature>
<dbReference type="GO" id="GO:0070939">
    <property type="term" value="C:Dsl1/NZR complex"/>
    <property type="evidence" value="ECO:0007669"/>
    <property type="project" value="TreeGrafter"/>
</dbReference>
<keyword evidence="7" id="KW-1185">Reference proteome</keyword>
<dbReference type="EMBL" id="MCGN01000002">
    <property type="protein sequence ID" value="ORZ01539.1"/>
    <property type="molecule type" value="Genomic_DNA"/>
</dbReference>
<dbReference type="STRING" id="13706.A0A1X2HQD8"/>
<accession>A0A1X2HQD8</accession>
<evidence type="ECO:0000256" key="2">
    <source>
        <dbReference type="ARBA" id="ARBA00022448"/>
    </source>
</evidence>
<evidence type="ECO:0000259" key="5">
    <source>
        <dbReference type="Pfam" id="PF08314"/>
    </source>
</evidence>
<dbReference type="InParanoid" id="A0A1X2HQD8"/>
<dbReference type="OrthoDB" id="27490at2759"/>
<dbReference type="GO" id="GO:0015031">
    <property type="term" value="P:protein transport"/>
    <property type="evidence" value="ECO:0007669"/>
    <property type="project" value="UniProtKB-KW"/>
</dbReference>
<keyword evidence="3" id="KW-0256">Endoplasmic reticulum</keyword>
<dbReference type="PANTHER" id="PTHR15922:SF2">
    <property type="entry name" value="NBAS SUBUNIT OF NRZ TETHERING COMPLEX"/>
    <property type="match status" value="1"/>
</dbReference>
<gene>
    <name evidence="6" type="ORF">BCR43DRAFT_470271</name>
</gene>
<evidence type="ECO:0000256" key="1">
    <source>
        <dbReference type="ARBA" id="ARBA00004240"/>
    </source>
</evidence>
<dbReference type="AlphaFoldDB" id="A0A1X2HQD8"/>
<comment type="caution">
    <text evidence="6">The sequence shown here is derived from an EMBL/GenBank/DDBJ whole genome shotgun (WGS) entry which is preliminary data.</text>
</comment>
<keyword evidence="4" id="KW-0653">Protein transport</keyword>